<accession>A0AAE3TE90</accession>
<proteinExistence type="predicted"/>
<protein>
    <submittedName>
        <fullName evidence="1">Uncharacterized protein</fullName>
    </submittedName>
</protein>
<reference evidence="1" key="1">
    <citation type="submission" date="2022-11" db="EMBL/GenBank/DDBJ databases">
        <title>Candidatus Alkanophaga archaea from heated hydrothermal vent sediment oxidize petroleum alkanes.</title>
        <authorList>
            <person name="Zehnle H."/>
            <person name="Laso-Perez R."/>
            <person name="Lipp J."/>
            <person name="Teske A."/>
            <person name="Wegener G."/>
        </authorList>
    </citation>
    <scope>NUCLEOTIDE SEQUENCE</scope>
    <source>
        <strain evidence="1">MCA70</strain>
    </source>
</reference>
<organism evidence="1 2">
    <name type="scientific">Candidatus Thermodesulfobacterium syntrophicum</name>
    <dbReference type="NCBI Taxonomy" id="3060442"/>
    <lineage>
        <taxon>Bacteria</taxon>
        <taxon>Pseudomonadati</taxon>
        <taxon>Thermodesulfobacteriota</taxon>
        <taxon>Thermodesulfobacteria</taxon>
        <taxon>Thermodesulfobacteriales</taxon>
        <taxon>Thermodesulfobacteriaceae</taxon>
        <taxon>Thermodesulfobacterium</taxon>
    </lineage>
</organism>
<dbReference type="Proteomes" id="UP001144110">
    <property type="component" value="Unassembled WGS sequence"/>
</dbReference>
<name>A0AAE3TE90_9BACT</name>
<sequence>MKRIKDIRGAFKKLFFPFQIYLGIFFRRDLIEIEKLLGTSFGSYKRNSRPFLFWFDNTQNIFLIFLTTSRITIPIDLNNCQRKHIYCSNYYFLPESFLFLDQEGKPVIFRLPNLKLIENAYFCGSCENLKHLFSLNIEKTHERLYHHS</sequence>
<evidence type="ECO:0000313" key="1">
    <source>
        <dbReference type="EMBL" id="MDF2953739.1"/>
    </source>
</evidence>
<dbReference type="AlphaFoldDB" id="A0AAE3TE90"/>
<comment type="caution">
    <text evidence="1">The sequence shown here is derived from an EMBL/GenBank/DDBJ whole genome shotgun (WGS) entry which is preliminary data.</text>
</comment>
<gene>
    <name evidence="1" type="ORF">OD816_000984</name>
</gene>
<evidence type="ECO:0000313" key="2">
    <source>
        <dbReference type="Proteomes" id="UP001144110"/>
    </source>
</evidence>
<dbReference type="EMBL" id="JAPHEG010000004">
    <property type="protein sequence ID" value="MDF2953739.1"/>
    <property type="molecule type" value="Genomic_DNA"/>
</dbReference>